<accession>A0A6G1GJB3</accession>
<gene>
    <name evidence="2" type="ORF">K402DRAFT_255211</name>
</gene>
<evidence type="ECO:0000256" key="1">
    <source>
        <dbReference type="SAM" id="MobiDB-lite"/>
    </source>
</evidence>
<organism evidence="2 3">
    <name type="scientific">Aulographum hederae CBS 113979</name>
    <dbReference type="NCBI Taxonomy" id="1176131"/>
    <lineage>
        <taxon>Eukaryota</taxon>
        <taxon>Fungi</taxon>
        <taxon>Dikarya</taxon>
        <taxon>Ascomycota</taxon>
        <taxon>Pezizomycotina</taxon>
        <taxon>Dothideomycetes</taxon>
        <taxon>Pleosporomycetidae</taxon>
        <taxon>Aulographales</taxon>
        <taxon>Aulographaceae</taxon>
    </lineage>
</organism>
<dbReference type="Proteomes" id="UP000800041">
    <property type="component" value="Unassembled WGS sequence"/>
</dbReference>
<proteinExistence type="predicted"/>
<protein>
    <recommendedName>
        <fullName evidence="4">CCHC-type domain-containing protein</fullName>
    </recommendedName>
</protein>
<dbReference type="AlphaFoldDB" id="A0A6G1GJB3"/>
<sequence length="415" mass="47245">MPIRSLSKHCFKKINEHVKNTIQGVRGSLQDHPASQVILAELEPVEQLIQALARKEKENEQGKGSRTDLGLIMMHLDRIEKKLPTANASQEALKPGPGEKPTWSEVAAGGKNKLTVEVRLDPKDSQETEDSRWQRIKAAIPGARGIILHPRAKGKISVVILSVERRDHILNTGIEVVDEIKLIRRPRLAMVMGIPLDTPITHSNSPENQAWIKEMNAKNAVKIKRVDWLYSKSKLEELRRSPQNKGSVIIELATETEQRKVVQDGLLFGHFWHSVKMWDVSIKANQCYKCWKWGHTQSICNSPVKYCGRCANQYPTNESSNKEHMKCAGCKKEGHRAWMTRECLAYKQFIQRKRGNEQRLNEATKSGQATTWKTGWEQQPLALYEKLPKHMANALFLLRTEVLGTRDWLSHATLA</sequence>
<name>A0A6G1GJB3_9PEZI</name>
<evidence type="ECO:0000313" key="3">
    <source>
        <dbReference type="Proteomes" id="UP000800041"/>
    </source>
</evidence>
<feature type="region of interest" description="Disordered" evidence="1">
    <location>
        <begin position="88"/>
        <end position="108"/>
    </location>
</feature>
<evidence type="ECO:0008006" key="4">
    <source>
        <dbReference type="Google" id="ProtNLM"/>
    </source>
</evidence>
<dbReference type="EMBL" id="ML977214">
    <property type="protein sequence ID" value="KAF1980920.1"/>
    <property type="molecule type" value="Genomic_DNA"/>
</dbReference>
<dbReference type="OrthoDB" id="5429923at2759"/>
<keyword evidence="3" id="KW-1185">Reference proteome</keyword>
<reference evidence="2" key="1">
    <citation type="journal article" date="2020" name="Stud. Mycol.">
        <title>101 Dothideomycetes genomes: a test case for predicting lifestyles and emergence of pathogens.</title>
        <authorList>
            <person name="Haridas S."/>
            <person name="Albert R."/>
            <person name="Binder M."/>
            <person name="Bloem J."/>
            <person name="Labutti K."/>
            <person name="Salamov A."/>
            <person name="Andreopoulos B."/>
            <person name="Baker S."/>
            <person name="Barry K."/>
            <person name="Bills G."/>
            <person name="Bluhm B."/>
            <person name="Cannon C."/>
            <person name="Castanera R."/>
            <person name="Culley D."/>
            <person name="Daum C."/>
            <person name="Ezra D."/>
            <person name="Gonzalez J."/>
            <person name="Henrissat B."/>
            <person name="Kuo A."/>
            <person name="Liang C."/>
            <person name="Lipzen A."/>
            <person name="Lutzoni F."/>
            <person name="Magnuson J."/>
            <person name="Mondo S."/>
            <person name="Nolan M."/>
            <person name="Ohm R."/>
            <person name="Pangilinan J."/>
            <person name="Park H.-J."/>
            <person name="Ramirez L."/>
            <person name="Alfaro M."/>
            <person name="Sun H."/>
            <person name="Tritt A."/>
            <person name="Yoshinaga Y."/>
            <person name="Zwiers L.-H."/>
            <person name="Turgeon B."/>
            <person name="Goodwin S."/>
            <person name="Spatafora J."/>
            <person name="Crous P."/>
            <person name="Grigoriev I."/>
        </authorList>
    </citation>
    <scope>NUCLEOTIDE SEQUENCE</scope>
    <source>
        <strain evidence="2">CBS 113979</strain>
    </source>
</reference>
<evidence type="ECO:0000313" key="2">
    <source>
        <dbReference type="EMBL" id="KAF1980920.1"/>
    </source>
</evidence>